<reference evidence="2" key="1">
    <citation type="submission" date="2022-06" db="EMBL/GenBank/DDBJ databases">
        <title>Dynamics of rice microbiomes reveals core vertical transmitted seed endophytes.</title>
        <authorList>
            <person name="Liao K."/>
            <person name="Zhang X."/>
        </authorList>
    </citation>
    <scope>NUCLEOTIDE SEQUENCE</scope>
    <source>
        <strain evidence="2">JR3-14</strain>
    </source>
</reference>
<evidence type="ECO:0000313" key="3">
    <source>
        <dbReference type="Proteomes" id="UP001164392"/>
    </source>
</evidence>
<proteinExistence type="predicted"/>
<dbReference type="AlphaFoldDB" id="A0AA46STV3"/>
<organism evidence="2 3">
    <name type="scientific">Xanthomonas sacchari</name>
    <dbReference type="NCBI Taxonomy" id="56458"/>
    <lineage>
        <taxon>Bacteria</taxon>
        <taxon>Pseudomonadati</taxon>
        <taxon>Pseudomonadota</taxon>
        <taxon>Gammaproteobacteria</taxon>
        <taxon>Lysobacterales</taxon>
        <taxon>Lysobacteraceae</taxon>
        <taxon>Xanthomonas</taxon>
    </lineage>
</organism>
<gene>
    <name evidence="2" type="ORF">NG824_18515</name>
</gene>
<keyword evidence="1" id="KW-0732">Signal</keyword>
<dbReference type="Proteomes" id="UP001164392">
    <property type="component" value="Chromosome"/>
</dbReference>
<accession>A0AA46STV3</accession>
<feature type="chain" id="PRO_5041292465" evidence="1">
    <location>
        <begin position="23"/>
        <end position="190"/>
    </location>
</feature>
<dbReference type="RefSeq" id="WP_150411046.1">
    <property type="nucleotide sequence ID" value="NZ_CP099534.1"/>
</dbReference>
<feature type="signal peptide" evidence="1">
    <location>
        <begin position="1"/>
        <end position="22"/>
    </location>
</feature>
<dbReference type="EMBL" id="CP099534">
    <property type="protein sequence ID" value="UYK88441.1"/>
    <property type="molecule type" value="Genomic_DNA"/>
</dbReference>
<dbReference type="Pfam" id="PF11454">
    <property type="entry name" value="DUF3016"/>
    <property type="match status" value="1"/>
</dbReference>
<evidence type="ECO:0000313" key="2">
    <source>
        <dbReference type="EMBL" id="UYK88441.1"/>
    </source>
</evidence>
<dbReference type="InterPro" id="IPR021557">
    <property type="entry name" value="DUF3016"/>
</dbReference>
<sequence>MKIRYAWTALALACLWAGGASAEIRNVTDPQAPRSLVSDGPVQVSWADPSTFSELRQSRNRWEAERGDWVQDLAAYLQKQAAKQLQPGQRLDIKLTDIKRAGDFEPWHGPNWNDVRVMRDLYPPRISLDFTLYGADGQVIAQGQPKLMDPSYLYNSSVGLSTDPLRYEKRMLDDWLRRQFRNKDSAVAER</sequence>
<protein>
    <submittedName>
        <fullName evidence="2">DUF3016 domain-containing protein</fullName>
    </submittedName>
</protein>
<name>A0AA46STV3_9XANT</name>
<evidence type="ECO:0000256" key="1">
    <source>
        <dbReference type="SAM" id="SignalP"/>
    </source>
</evidence>